<proteinExistence type="inferred from homology"/>
<evidence type="ECO:0000256" key="8">
    <source>
        <dbReference type="ARBA" id="ARBA00023128"/>
    </source>
</evidence>
<evidence type="ECO:0008006" key="11">
    <source>
        <dbReference type="Google" id="ProtNLM"/>
    </source>
</evidence>
<dbReference type="AlphaFoldDB" id="A0AAW2HJM2"/>
<evidence type="ECO:0000256" key="4">
    <source>
        <dbReference type="ARBA" id="ARBA00022547"/>
    </source>
</evidence>
<protein>
    <recommendedName>
        <fullName evidence="11">ATP synthase-coupling factor 6, mitochondrial</fullName>
    </recommendedName>
</protein>
<evidence type="ECO:0000256" key="5">
    <source>
        <dbReference type="ARBA" id="ARBA00022781"/>
    </source>
</evidence>
<comment type="caution">
    <text evidence="10">The sequence shown here is derived from an EMBL/GenBank/DDBJ whole genome shotgun (WGS) entry which is preliminary data.</text>
</comment>
<dbReference type="InterPro" id="IPR036204">
    <property type="entry name" value="ATP_synth_f6_sf_mt"/>
</dbReference>
<keyword evidence="7" id="KW-0406">Ion transport</keyword>
<keyword evidence="3" id="KW-0813">Transport</keyword>
<dbReference type="PANTHER" id="PTHR12441">
    <property type="entry name" value="ATP SYNTHASE COUPLING FACTOR 6, MITOCHONDRIAL"/>
    <property type="match status" value="1"/>
</dbReference>
<sequence length="101" mass="11702">MQAPILRVVKEVPKVFKRNIGVTYTVYQTDPIQQLFVDKLREYRKKSQGGKPVEMTPDVQKELKNDLARIEKQYGASGDMTKFPKLEFAEPVYDPINVKNE</sequence>
<dbReference type="SUPFAM" id="SSF111357">
    <property type="entry name" value="Mitochondrial ATP synthase coupling factor 6"/>
    <property type="match status" value="1"/>
</dbReference>
<reference evidence="10" key="1">
    <citation type="journal article" date="2024" name="Gigascience">
        <title>Chromosome-level genome of the poultry shaft louse Menopon gallinae provides insight into the host-switching and adaptive evolution of parasitic lice.</title>
        <authorList>
            <person name="Xu Y."/>
            <person name="Ma L."/>
            <person name="Liu S."/>
            <person name="Liang Y."/>
            <person name="Liu Q."/>
            <person name="He Z."/>
            <person name="Tian L."/>
            <person name="Duan Y."/>
            <person name="Cai W."/>
            <person name="Li H."/>
            <person name="Song F."/>
        </authorList>
    </citation>
    <scope>NUCLEOTIDE SEQUENCE</scope>
    <source>
        <strain evidence="10">Cailab_2023a</strain>
    </source>
</reference>
<dbReference type="EMBL" id="JARGDH010000004">
    <property type="protein sequence ID" value="KAL0269811.1"/>
    <property type="molecule type" value="Genomic_DNA"/>
</dbReference>
<evidence type="ECO:0000256" key="6">
    <source>
        <dbReference type="ARBA" id="ARBA00022792"/>
    </source>
</evidence>
<comment type="similarity">
    <text evidence="2">Belongs to the eukaryotic ATPase subunit F6 family.</text>
</comment>
<dbReference type="FunFam" id="1.10.246.110:FF:000001">
    <property type="entry name" value="ATP synthase-coupling factor 6, mitochondrial"/>
    <property type="match status" value="1"/>
</dbReference>
<dbReference type="InterPro" id="IPR008387">
    <property type="entry name" value="ATP_synth_f6_mt"/>
</dbReference>
<accession>A0AAW2HJM2</accession>
<evidence type="ECO:0000256" key="1">
    <source>
        <dbReference type="ARBA" id="ARBA00004273"/>
    </source>
</evidence>
<evidence type="ECO:0000256" key="3">
    <source>
        <dbReference type="ARBA" id="ARBA00022448"/>
    </source>
</evidence>
<dbReference type="GO" id="GO:0005743">
    <property type="term" value="C:mitochondrial inner membrane"/>
    <property type="evidence" value="ECO:0007669"/>
    <property type="project" value="UniProtKB-SubCell"/>
</dbReference>
<dbReference type="GO" id="GO:0045259">
    <property type="term" value="C:proton-transporting ATP synthase complex"/>
    <property type="evidence" value="ECO:0007669"/>
    <property type="project" value="UniProtKB-KW"/>
</dbReference>
<dbReference type="GO" id="GO:0015078">
    <property type="term" value="F:proton transmembrane transporter activity"/>
    <property type="evidence" value="ECO:0007669"/>
    <property type="project" value="InterPro"/>
</dbReference>
<dbReference type="Gene3D" id="1.10.246.110">
    <property type="entry name" value="Mitochondrial ATP synthase-coupling factor 6"/>
    <property type="match status" value="1"/>
</dbReference>
<evidence type="ECO:0000256" key="7">
    <source>
        <dbReference type="ARBA" id="ARBA00023065"/>
    </source>
</evidence>
<keyword evidence="6" id="KW-0999">Mitochondrion inner membrane</keyword>
<comment type="subcellular location">
    <subcellularLocation>
        <location evidence="1">Mitochondrion inner membrane</location>
    </subcellularLocation>
</comment>
<keyword evidence="9" id="KW-0472">Membrane</keyword>
<keyword evidence="8" id="KW-0496">Mitochondrion</keyword>
<dbReference type="Pfam" id="PF05511">
    <property type="entry name" value="ATP-synt_F6"/>
    <property type="match status" value="1"/>
</dbReference>
<dbReference type="PANTHER" id="PTHR12441:SF10">
    <property type="entry name" value="ATP SYNTHASE-COUPLING FACTOR 6, MITOCHONDRIAL"/>
    <property type="match status" value="1"/>
</dbReference>
<name>A0AAW2HJM2_9NEOP</name>
<dbReference type="GO" id="GO:0015986">
    <property type="term" value="P:proton motive force-driven ATP synthesis"/>
    <property type="evidence" value="ECO:0007669"/>
    <property type="project" value="InterPro"/>
</dbReference>
<evidence type="ECO:0000256" key="2">
    <source>
        <dbReference type="ARBA" id="ARBA00007346"/>
    </source>
</evidence>
<organism evidence="10">
    <name type="scientific">Menopon gallinae</name>
    <name type="common">poultry shaft louse</name>
    <dbReference type="NCBI Taxonomy" id="328185"/>
    <lineage>
        <taxon>Eukaryota</taxon>
        <taxon>Metazoa</taxon>
        <taxon>Ecdysozoa</taxon>
        <taxon>Arthropoda</taxon>
        <taxon>Hexapoda</taxon>
        <taxon>Insecta</taxon>
        <taxon>Pterygota</taxon>
        <taxon>Neoptera</taxon>
        <taxon>Paraneoptera</taxon>
        <taxon>Psocodea</taxon>
        <taxon>Troctomorpha</taxon>
        <taxon>Phthiraptera</taxon>
        <taxon>Amblycera</taxon>
        <taxon>Menoponidae</taxon>
        <taxon>Menopon</taxon>
    </lineage>
</organism>
<gene>
    <name evidence="10" type="ORF">PYX00_007419</name>
</gene>
<evidence type="ECO:0000313" key="10">
    <source>
        <dbReference type="EMBL" id="KAL0269811.1"/>
    </source>
</evidence>
<keyword evidence="5" id="KW-0375">Hydrogen ion transport</keyword>
<keyword evidence="4" id="KW-0138">CF(0)</keyword>
<evidence type="ECO:0000256" key="9">
    <source>
        <dbReference type="ARBA" id="ARBA00023136"/>
    </source>
</evidence>